<reference evidence="2 3" key="1">
    <citation type="submission" date="2018-05" db="EMBL/GenBank/DDBJ databases">
        <title>Genome sequencing and assembly of the regulated plant pathogen Lachnellula willkommii and related sister species for the development of diagnostic species identification markers.</title>
        <authorList>
            <person name="Giroux E."/>
            <person name="Bilodeau G."/>
        </authorList>
    </citation>
    <scope>NUCLEOTIDE SEQUENCE [LARGE SCALE GENOMIC DNA]</scope>
    <source>
        <strain evidence="2 3">CBS 268.59</strain>
    </source>
</reference>
<dbReference type="Proteomes" id="UP000469558">
    <property type="component" value="Unassembled WGS sequence"/>
</dbReference>
<name>A0A8T9BYM7_9HELO</name>
<keyword evidence="3" id="KW-1185">Reference proteome</keyword>
<evidence type="ECO:0000313" key="2">
    <source>
        <dbReference type="EMBL" id="TVY71316.1"/>
    </source>
</evidence>
<gene>
    <name evidence="2" type="ORF">LSUE1_G007359</name>
</gene>
<keyword evidence="1" id="KW-0472">Membrane</keyword>
<sequence>MANIYLIASVVVAIIAIALGAAYMTGALDPVIEKVGIMFFKAKAEAEAKKMQAQGMKEGEDFFKGELKGNKQAEDVKEGLGSVGGLKVGL</sequence>
<feature type="transmembrane region" description="Helical" evidence="1">
    <location>
        <begin position="6"/>
        <end position="28"/>
    </location>
</feature>
<keyword evidence="1" id="KW-1133">Transmembrane helix</keyword>
<proteinExistence type="predicted"/>
<evidence type="ECO:0000256" key="1">
    <source>
        <dbReference type="SAM" id="Phobius"/>
    </source>
</evidence>
<organism evidence="2 3">
    <name type="scientific">Lachnellula suecica</name>
    <dbReference type="NCBI Taxonomy" id="602035"/>
    <lineage>
        <taxon>Eukaryota</taxon>
        <taxon>Fungi</taxon>
        <taxon>Dikarya</taxon>
        <taxon>Ascomycota</taxon>
        <taxon>Pezizomycotina</taxon>
        <taxon>Leotiomycetes</taxon>
        <taxon>Helotiales</taxon>
        <taxon>Lachnaceae</taxon>
        <taxon>Lachnellula</taxon>
    </lineage>
</organism>
<dbReference type="EMBL" id="QGMK01001274">
    <property type="protein sequence ID" value="TVY71316.1"/>
    <property type="molecule type" value="Genomic_DNA"/>
</dbReference>
<keyword evidence="1" id="KW-0812">Transmembrane</keyword>
<comment type="caution">
    <text evidence="2">The sequence shown here is derived from an EMBL/GenBank/DDBJ whole genome shotgun (WGS) entry which is preliminary data.</text>
</comment>
<dbReference type="AlphaFoldDB" id="A0A8T9BYM7"/>
<evidence type="ECO:0000313" key="3">
    <source>
        <dbReference type="Proteomes" id="UP000469558"/>
    </source>
</evidence>
<protein>
    <submittedName>
        <fullName evidence="2">Uncharacterized protein</fullName>
    </submittedName>
</protein>
<accession>A0A8T9BYM7</accession>